<keyword evidence="3" id="KW-0201">Cytochrome c-type biogenesis</keyword>
<dbReference type="PROSITE" id="PS51352">
    <property type="entry name" value="THIOREDOXIN_2"/>
    <property type="match status" value="1"/>
</dbReference>
<dbReference type="GO" id="GO:0030288">
    <property type="term" value="C:outer membrane-bounded periplasmic space"/>
    <property type="evidence" value="ECO:0007669"/>
    <property type="project" value="InterPro"/>
</dbReference>
<dbReference type="SUPFAM" id="SSF52833">
    <property type="entry name" value="Thioredoxin-like"/>
    <property type="match status" value="1"/>
</dbReference>
<dbReference type="GO" id="GO:0017004">
    <property type="term" value="P:cytochrome complex assembly"/>
    <property type="evidence" value="ECO:0007669"/>
    <property type="project" value="UniProtKB-KW"/>
</dbReference>
<dbReference type="EMBL" id="LUTY01002607">
    <property type="protein sequence ID" value="OAD19932.1"/>
    <property type="molecule type" value="Genomic_DNA"/>
</dbReference>
<proteinExistence type="inferred from homology"/>
<reference evidence="7 8" key="1">
    <citation type="submission" date="2016-05" db="EMBL/GenBank/DDBJ databases">
        <title>Single-cell genome of chain-forming Candidatus Thiomargarita nelsonii and comparison to other large sulfur-oxidizing bacteria.</title>
        <authorList>
            <person name="Winkel M."/>
            <person name="Salman V."/>
            <person name="Woyke T."/>
            <person name="Schulz-Vogt H."/>
            <person name="Richter M."/>
            <person name="Flood B."/>
            <person name="Bailey J."/>
            <person name="Amann R."/>
            <person name="Mussmann M."/>
        </authorList>
    </citation>
    <scope>NUCLEOTIDE SEQUENCE [LARGE SCALE GENOMIC DNA]</scope>
    <source>
        <strain evidence="7 8">THI036</strain>
    </source>
</reference>
<dbReference type="Pfam" id="PF08534">
    <property type="entry name" value="Redoxin"/>
    <property type="match status" value="1"/>
</dbReference>
<sequence>MFKHLLPLGLFFILAGFLYMGLSLNPRDIGSTRIDKPAPPFTLPELNDPSKTLSHQDFIGKVTLFNVWASWCRTCRYEHPLLMELAKRGYVIYGLNYKDTLEKARSVLAETGNPYVANAFDEKGRIGIDWGVTGTPETFIVDKQGIVRYKQVGQITVEDLQQKILPLIEKLEKS</sequence>
<protein>
    <submittedName>
        <fullName evidence="7">Thiol:disulfide interchange protein DsbE</fullName>
    </submittedName>
</protein>
<dbReference type="InterPro" id="IPR013740">
    <property type="entry name" value="Redoxin"/>
</dbReference>
<dbReference type="CDD" id="cd03010">
    <property type="entry name" value="TlpA_like_DsbE"/>
    <property type="match status" value="1"/>
</dbReference>
<dbReference type="InterPro" id="IPR004799">
    <property type="entry name" value="Periplasmic_diS_OxRdtase_DsbE"/>
</dbReference>
<dbReference type="PANTHER" id="PTHR42852">
    <property type="entry name" value="THIOL:DISULFIDE INTERCHANGE PROTEIN DSBE"/>
    <property type="match status" value="1"/>
</dbReference>
<name>A0A0A6NYB8_9GAMM</name>
<feature type="domain" description="Thioredoxin" evidence="6">
    <location>
        <begin position="32"/>
        <end position="169"/>
    </location>
</feature>
<comment type="caution">
    <text evidence="7">The sequence shown here is derived from an EMBL/GenBank/DDBJ whole genome shotgun (WGS) entry which is preliminary data.</text>
</comment>
<dbReference type="InterPro" id="IPR050553">
    <property type="entry name" value="Thioredoxin_ResA/DsbE_sf"/>
</dbReference>
<dbReference type="NCBIfam" id="TIGR00385">
    <property type="entry name" value="dsbE"/>
    <property type="match status" value="1"/>
</dbReference>
<evidence type="ECO:0000256" key="5">
    <source>
        <dbReference type="ARBA" id="ARBA00023284"/>
    </source>
</evidence>
<keyword evidence="4" id="KW-1015">Disulfide bond</keyword>
<dbReference type="GO" id="GO:0015036">
    <property type="term" value="F:disulfide oxidoreductase activity"/>
    <property type="evidence" value="ECO:0007669"/>
    <property type="project" value="InterPro"/>
</dbReference>
<evidence type="ECO:0000259" key="6">
    <source>
        <dbReference type="PROSITE" id="PS51352"/>
    </source>
</evidence>
<organism evidence="7 8">
    <name type="scientific">Candidatus Thiomargarita nelsonii</name>
    <dbReference type="NCBI Taxonomy" id="1003181"/>
    <lineage>
        <taxon>Bacteria</taxon>
        <taxon>Pseudomonadati</taxon>
        <taxon>Pseudomonadota</taxon>
        <taxon>Gammaproteobacteria</taxon>
        <taxon>Thiotrichales</taxon>
        <taxon>Thiotrichaceae</taxon>
        <taxon>Thiomargarita</taxon>
    </lineage>
</organism>
<keyword evidence="5" id="KW-0676">Redox-active center</keyword>
<evidence type="ECO:0000256" key="3">
    <source>
        <dbReference type="ARBA" id="ARBA00022748"/>
    </source>
</evidence>
<dbReference type="PANTHER" id="PTHR42852:SF6">
    <property type="entry name" value="THIOL:DISULFIDE INTERCHANGE PROTEIN DSBE"/>
    <property type="match status" value="1"/>
</dbReference>
<comment type="subcellular location">
    <subcellularLocation>
        <location evidence="1">Cell inner membrane</location>
        <topology evidence="1">Single-pass membrane protein</topology>
        <orientation evidence="1">Periplasmic side</orientation>
    </subcellularLocation>
</comment>
<evidence type="ECO:0000313" key="7">
    <source>
        <dbReference type="EMBL" id="OAD19932.1"/>
    </source>
</evidence>
<evidence type="ECO:0000256" key="2">
    <source>
        <dbReference type="ARBA" id="ARBA00007758"/>
    </source>
</evidence>
<dbReference type="GO" id="GO:0005886">
    <property type="term" value="C:plasma membrane"/>
    <property type="evidence" value="ECO:0007669"/>
    <property type="project" value="UniProtKB-SubCell"/>
</dbReference>
<dbReference type="AlphaFoldDB" id="A0A0A6NYB8"/>
<evidence type="ECO:0000313" key="8">
    <source>
        <dbReference type="Proteomes" id="UP000076962"/>
    </source>
</evidence>
<dbReference type="PATRIC" id="fig|1003181.4.peg.5796"/>
<evidence type="ECO:0000256" key="4">
    <source>
        <dbReference type="ARBA" id="ARBA00023157"/>
    </source>
</evidence>
<accession>A0A0A6NYB8</accession>
<dbReference type="Gene3D" id="3.40.30.10">
    <property type="entry name" value="Glutaredoxin"/>
    <property type="match status" value="1"/>
</dbReference>
<dbReference type="InterPro" id="IPR036249">
    <property type="entry name" value="Thioredoxin-like_sf"/>
</dbReference>
<dbReference type="InterPro" id="IPR013766">
    <property type="entry name" value="Thioredoxin_domain"/>
</dbReference>
<dbReference type="Proteomes" id="UP000076962">
    <property type="component" value="Unassembled WGS sequence"/>
</dbReference>
<keyword evidence="8" id="KW-1185">Reference proteome</keyword>
<evidence type="ECO:0000256" key="1">
    <source>
        <dbReference type="ARBA" id="ARBA00004383"/>
    </source>
</evidence>
<gene>
    <name evidence="7" type="ORF">THIOM_004394</name>
</gene>
<comment type="similarity">
    <text evidence="2">Belongs to the thioredoxin family. DsbE subfamily.</text>
</comment>